<dbReference type="Gene3D" id="2.60.40.10">
    <property type="entry name" value="Immunoglobulins"/>
    <property type="match status" value="2"/>
</dbReference>
<dbReference type="SUPFAM" id="SSF81296">
    <property type="entry name" value="E set domains"/>
    <property type="match status" value="2"/>
</dbReference>
<gene>
    <name evidence="2" type="ORF">DVJ77_14880</name>
</gene>
<feature type="domain" description="IPT/TIG" evidence="1">
    <location>
        <begin position="93"/>
        <end position="165"/>
    </location>
</feature>
<dbReference type="InterPro" id="IPR014756">
    <property type="entry name" value="Ig_E-set"/>
</dbReference>
<protein>
    <recommendedName>
        <fullName evidence="1">IPT/TIG domain-containing protein</fullName>
    </recommendedName>
</protein>
<proteinExistence type="predicted"/>
<dbReference type="OrthoDB" id="5926862at2"/>
<dbReference type="RefSeq" id="WP_114846284.1">
    <property type="nucleotide sequence ID" value="NZ_JBHSPE010000008.1"/>
</dbReference>
<dbReference type="InterPro" id="IPR006530">
    <property type="entry name" value="YD"/>
</dbReference>
<evidence type="ECO:0000313" key="2">
    <source>
        <dbReference type="EMBL" id="RDD80980.1"/>
    </source>
</evidence>
<dbReference type="InterPro" id="IPR031325">
    <property type="entry name" value="RHS_repeat"/>
</dbReference>
<dbReference type="Pfam" id="PF05593">
    <property type="entry name" value="RHS_repeat"/>
    <property type="match status" value="1"/>
</dbReference>
<sequence length="915" mass="93804">MESLDNDKRTVFADIRRKVLGRRCGFFHTLARGLVCAGVLWAEVALAQSSSYVYDANGRVVAVTQSNGASAQYSYDTIGNLVQVSSVSSGQLVIFAFTPTHGVTGAQVLIKGQGFSASTSSNTVTFNGTPATVLSASSTQLAVAVPSGATTGPISVTVGNVTITSATPFIVDDTGLPPMISAVSPSVIAVGGSLAVTGTHLDPIDGRTVMSFGNRNVSAVSSINDSQILYTVTASDTSGFVTVETPYGQAESVSPIIVLPAGLNAANVTSTAYVANGGNASLNISAGGQTGALLFKGNAGDWTSLQLSAINTSASNINYAIYAPGNQLILRGTVSSNTPSIHLPQLSVGGTYLATFSPDSAGAQLAVGIEGAGTLTVGTPATIATTIPGESKRLLFQATSGQAFTLLMSISSTTPVGRAVNYAIYSPGQQSYTNGSLSSNSTINLSALPNTGTYQLIIASDGGATSAEQVDLEPAMPVVLPSNGQLGSYSGYATGQIANLTFTANQGDNLELTLSSMSISGSNSSAIMNVYDANGTNISSSSNNCYQGWTCRLPLWNLAAGKYTVTVSPPSSSSAISFNAMLEPDLQGPTLSADTPATVNLSMGQVERLTFNANSGDNVSLIVSDASTSNPSGLPVHVSIYRPDASPITIANYYTTANVMGLGSINLVNLPVSGRYTAVVNTSGIPGAARLTFTPIVMQPIAVNGTNQAYTGGSAGKSVNLTFTANQGDNLELTLSKMSVVGSSMSPLVNVYDANGTNVSSSNSCEQGWTCRFALWNLASGKYSVVVSPPDLSTAVGFNAILESDLQGPTLSTGIPVDVNLSLGQVERLTFNANAGDNVTLKLSNVSTTNPSGLGVYVNVYRPDVGTITTTNSYFVFSTQSSSTQLLQNLPVSGTYTIVVYTSGIVGSASLELMP</sequence>
<comment type="caution">
    <text evidence="2">The sequence shown here is derived from an EMBL/GenBank/DDBJ whole genome shotgun (WGS) entry which is preliminary data.</text>
</comment>
<dbReference type="Gene3D" id="2.60.120.380">
    <property type="match status" value="2"/>
</dbReference>
<reference evidence="2 3" key="1">
    <citation type="submission" date="2018-07" db="EMBL/GenBank/DDBJ databases">
        <title>Dyella tabacisoli L4-6T, whole genome shotgun sequence.</title>
        <authorList>
            <person name="Zhou X.-K."/>
            <person name="Li W.-J."/>
            <person name="Duan Y.-Q."/>
        </authorList>
    </citation>
    <scope>NUCLEOTIDE SEQUENCE [LARGE SCALE GENOMIC DNA]</scope>
    <source>
        <strain evidence="2 3">L4-6</strain>
    </source>
</reference>
<dbReference type="EMBL" id="QQAH01000013">
    <property type="protein sequence ID" value="RDD80980.1"/>
    <property type="molecule type" value="Genomic_DNA"/>
</dbReference>
<dbReference type="NCBIfam" id="TIGR01643">
    <property type="entry name" value="YD_repeat_2x"/>
    <property type="match status" value="1"/>
</dbReference>
<evidence type="ECO:0000313" key="3">
    <source>
        <dbReference type="Proteomes" id="UP000253782"/>
    </source>
</evidence>
<evidence type="ECO:0000259" key="1">
    <source>
        <dbReference type="Pfam" id="PF01833"/>
    </source>
</evidence>
<name>A0A369UN01_9GAMM</name>
<dbReference type="Pfam" id="PF01833">
    <property type="entry name" value="TIG"/>
    <property type="match status" value="1"/>
</dbReference>
<dbReference type="AlphaFoldDB" id="A0A369UN01"/>
<dbReference type="InterPro" id="IPR002909">
    <property type="entry name" value="IPT_dom"/>
</dbReference>
<organism evidence="2 3">
    <name type="scientific">Dyella tabacisoli</name>
    <dbReference type="NCBI Taxonomy" id="2282381"/>
    <lineage>
        <taxon>Bacteria</taxon>
        <taxon>Pseudomonadati</taxon>
        <taxon>Pseudomonadota</taxon>
        <taxon>Gammaproteobacteria</taxon>
        <taxon>Lysobacterales</taxon>
        <taxon>Rhodanobacteraceae</taxon>
        <taxon>Dyella</taxon>
    </lineage>
</organism>
<accession>A0A369UN01</accession>
<keyword evidence="3" id="KW-1185">Reference proteome</keyword>
<dbReference type="Proteomes" id="UP000253782">
    <property type="component" value="Unassembled WGS sequence"/>
</dbReference>
<dbReference type="InterPro" id="IPR013783">
    <property type="entry name" value="Ig-like_fold"/>
</dbReference>